<dbReference type="AlphaFoldDB" id="A0A0F9NPJ3"/>
<evidence type="ECO:0000313" key="1">
    <source>
        <dbReference type="EMBL" id="KKN21405.1"/>
    </source>
</evidence>
<reference evidence="1" key="1">
    <citation type="journal article" date="2015" name="Nature">
        <title>Complex archaea that bridge the gap between prokaryotes and eukaryotes.</title>
        <authorList>
            <person name="Spang A."/>
            <person name="Saw J.H."/>
            <person name="Jorgensen S.L."/>
            <person name="Zaremba-Niedzwiedzka K."/>
            <person name="Martijn J."/>
            <person name="Lind A.E."/>
            <person name="van Eijk R."/>
            <person name="Schleper C."/>
            <person name="Guy L."/>
            <person name="Ettema T.J."/>
        </authorList>
    </citation>
    <scope>NUCLEOTIDE SEQUENCE</scope>
</reference>
<sequence>MDEKIDRNRRLFQYHLQHPRMSYAKLGRVFKHKQNGSMKPLNASAVYRIIKREKSRLESNPSASGKE</sequence>
<dbReference type="EMBL" id="LAZR01003151">
    <property type="protein sequence ID" value="KKN21405.1"/>
    <property type="molecule type" value="Genomic_DNA"/>
</dbReference>
<name>A0A0F9NPJ3_9ZZZZ</name>
<organism evidence="1">
    <name type="scientific">marine sediment metagenome</name>
    <dbReference type="NCBI Taxonomy" id="412755"/>
    <lineage>
        <taxon>unclassified sequences</taxon>
        <taxon>metagenomes</taxon>
        <taxon>ecological metagenomes</taxon>
    </lineage>
</organism>
<accession>A0A0F9NPJ3</accession>
<gene>
    <name evidence="1" type="ORF">LCGC14_0925900</name>
</gene>
<comment type="caution">
    <text evidence="1">The sequence shown here is derived from an EMBL/GenBank/DDBJ whole genome shotgun (WGS) entry which is preliminary data.</text>
</comment>
<protein>
    <submittedName>
        <fullName evidence="1">Uncharacterized protein</fullName>
    </submittedName>
</protein>
<proteinExistence type="predicted"/>